<dbReference type="Proteomes" id="UP000028990">
    <property type="component" value="Unassembled WGS sequence"/>
</dbReference>
<dbReference type="EMBL" id="KN123859">
    <property type="protein sequence ID" value="KFO23036.1"/>
    <property type="molecule type" value="Genomic_DNA"/>
</dbReference>
<accession>A0A091DJQ9</accession>
<proteinExistence type="predicted"/>
<sequence length="76" mass="8327">MARSPKLLKAQEDCDVPCESRLSRSTSRRLNSSSPSSCAGIVLLVPSDYGSAGELTNDRTNLSERQEWVEVGIDKE</sequence>
<evidence type="ECO:0000313" key="1">
    <source>
        <dbReference type="EMBL" id="KFO23036.1"/>
    </source>
</evidence>
<keyword evidence="2" id="KW-1185">Reference proteome</keyword>
<gene>
    <name evidence="1" type="ORF">H920_15583</name>
</gene>
<name>A0A091DJQ9_FUKDA</name>
<dbReference type="AlphaFoldDB" id="A0A091DJQ9"/>
<reference evidence="1 2" key="1">
    <citation type="submission" date="2013-11" db="EMBL/GenBank/DDBJ databases">
        <title>The Damaraland mole rat (Fukomys damarensis) genome and evolution of African mole rats.</title>
        <authorList>
            <person name="Gladyshev V.N."/>
            <person name="Fang X."/>
        </authorList>
    </citation>
    <scope>NUCLEOTIDE SEQUENCE [LARGE SCALE GENOMIC DNA]</scope>
    <source>
        <tissue evidence="1">Liver</tissue>
    </source>
</reference>
<evidence type="ECO:0000313" key="2">
    <source>
        <dbReference type="Proteomes" id="UP000028990"/>
    </source>
</evidence>
<protein>
    <submittedName>
        <fullName evidence="1">Uncharacterized protein</fullName>
    </submittedName>
</protein>
<organism evidence="1 2">
    <name type="scientific">Fukomys damarensis</name>
    <name type="common">Damaraland mole rat</name>
    <name type="synonym">Cryptomys damarensis</name>
    <dbReference type="NCBI Taxonomy" id="885580"/>
    <lineage>
        <taxon>Eukaryota</taxon>
        <taxon>Metazoa</taxon>
        <taxon>Chordata</taxon>
        <taxon>Craniata</taxon>
        <taxon>Vertebrata</taxon>
        <taxon>Euteleostomi</taxon>
        <taxon>Mammalia</taxon>
        <taxon>Eutheria</taxon>
        <taxon>Euarchontoglires</taxon>
        <taxon>Glires</taxon>
        <taxon>Rodentia</taxon>
        <taxon>Hystricomorpha</taxon>
        <taxon>Bathyergidae</taxon>
        <taxon>Fukomys</taxon>
    </lineage>
</organism>